<accession>A0ABU6JJ16</accession>
<proteinExistence type="predicted"/>
<organism evidence="1 2">
    <name type="scientific">Noviherbaspirillum album</name>
    <dbReference type="NCBI Taxonomy" id="3080276"/>
    <lineage>
        <taxon>Bacteria</taxon>
        <taxon>Pseudomonadati</taxon>
        <taxon>Pseudomonadota</taxon>
        <taxon>Betaproteobacteria</taxon>
        <taxon>Burkholderiales</taxon>
        <taxon>Oxalobacteraceae</taxon>
        <taxon>Noviherbaspirillum</taxon>
    </lineage>
</organism>
<evidence type="ECO:0000313" key="2">
    <source>
        <dbReference type="Proteomes" id="UP001352263"/>
    </source>
</evidence>
<evidence type="ECO:0008006" key="3">
    <source>
        <dbReference type="Google" id="ProtNLM"/>
    </source>
</evidence>
<keyword evidence="2" id="KW-1185">Reference proteome</keyword>
<dbReference type="RefSeq" id="WP_326510122.1">
    <property type="nucleotide sequence ID" value="NZ_JAWIIV010000057.1"/>
</dbReference>
<name>A0ABU6JJ16_9BURK</name>
<sequence length="66" mass="7265">MTKTFPTNVFSLDAARERRKYIALAEANEDWAQTKASFALSGIELTDDLAYKFGCMLATEAEPGST</sequence>
<dbReference type="Proteomes" id="UP001352263">
    <property type="component" value="Unassembled WGS sequence"/>
</dbReference>
<comment type="caution">
    <text evidence="1">The sequence shown here is derived from an EMBL/GenBank/DDBJ whole genome shotgun (WGS) entry which is preliminary data.</text>
</comment>
<dbReference type="EMBL" id="JAWIIV010000057">
    <property type="protein sequence ID" value="MEC4723508.1"/>
    <property type="molecule type" value="Genomic_DNA"/>
</dbReference>
<protein>
    <recommendedName>
        <fullName evidence="3">Transposase</fullName>
    </recommendedName>
</protein>
<reference evidence="1 2" key="1">
    <citation type="submission" date="2023-10" db="EMBL/GenBank/DDBJ databases">
        <title>Noviherbaspirillum sp. CPCC 100848 genome assembly.</title>
        <authorList>
            <person name="Li X.Y."/>
            <person name="Fang X.M."/>
        </authorList>
    </citation>
    <scope>NUCLEOTIDE SEQUENCE [LARGE SCALE GENOMIC DNA]</scope>
    <source>
        <strain evidence="1 2">CPCC 100848</strain>
    </source>
</reference>
<evidence type="ECO:0000313" key="1">
    <source>
        <dbReference type="EMBL" id="MEC4723508.1"/>
    </source>
</evidence>
<gene>
    <name evidence="1" type="ORF">RY831_30675</name>
</gene>